<evidence type="ECO:0000259" key="6">
    <source>
        <dbReference type="PROSITE" id="PS50901"/>
    </source>
</evidence>
<keyword evidence="5" id="KW-0472">Membrane</keyword>
<dbReference type="Gene3D" id="3.40.50.300">
    <property type="entry name" value="P-loop containing nucleotide triphosphate hydrolases"/>
    <property type="match status" value="2"/>
</dbReference>
<dbReference type="CDD" id="cd01127">
    <property type="entry name" value="TrwB_TraG_TraD_VirD4"/>
    <property type="match status" value="1"/>
</dbReference>
<dbReference type="STRING" id="589382.SAMN04489721_1654"/>
<proteinExistence type="predicted"/>
<feature type="region of interest" description="Disordered" evidence="4">
    <location>
        <begin position="1"/>
        <end position="20"/>
    </location>
</feature>
<sequence length="987" mass="103417">MDVGVWSAGPVPDRDRPAGPATLVLPPAAAEPARAGFPWIASTAPVAAAIAIWAITGSAFALVFAALGPVVAFATMLDARRIGARARRRALADRADAIARLRIEVEARHATERDAAWRRSPSARAAVDRAVPMWRHAAPPPIVVGRGPVASELRLDGVAVDDADTALVDDTARLDGAPVRVDVRHGIGFVGDPVLARAAARAVLVQCADAVGPAELALQVPDRDWEWATVLPHRRGGPPSPTLVVHEPSRTTRLDGPDAAGARQRAAFRIAVARDPAALPPGIGSVLHLASPRTGVLHRTARRPIEVEPELLAVAEASAWAARLEQAARRAGLAGPDRDLPRRVPFSSLPLPATARPGDRTRLPAVVGIADDGPVELELTSGPHALVAGTTGSGKSEFLLAWITSLALAHPPDRVAFLLVDFKGGAAFAPVASLPHVTGIVTDLDDTQAARAVASLRAEVRHRELVLRAAGARDLATLPDGIELPRLVVVVDEFQAMVERFPELGDVIADLAARGRSLGVHLVLASQRPNGVVREQVMANCGIRVSLRVLQRADSLAVVGTDGAALLEPGRPGLGIADGGDGRRIRFQSAIADEEAIEAVASCHAEAAPPRRPWLDPLPELVTLDTVDAVLAHGRSGARGIAGRGADDGEAILLGVVDEPDRQRRSPAAWRPAHDGPLIVLGTPHSGRSGLLAAIARQVEARHGLSSVLRVEGSRSAVWDALEASGGIDAGAGRPALVVLDDLDTRFASWPDEYRLAALLRVEELLRISRRSGVAVAASAVRSNGMGAGIRDGFTTTAFLRHASRSDLVHAGGAGTHWGAHEPPGSGQWRGLRAQFLHSDLRPDAAEHPIEPVAFDGLEIAAVASATPEADATALRAHLPGAEVIRLGSTPGTAVQAMDALESVAAGSGTESHAIRLIVGDAEDWAANWSLAHAARSRATIVVHGGHAEFRSLARATALPPLLDDPTAQCWIAHPEHAPARRAWLTR</sequence>
<evidence type="ECO:0000256" key="5">
    <source>
        <dbReference type="SAM" id="Phobius"/>
    </source>
</evidence>
<keyword evidence="5" id="KW-0812">Transmembrane</keyword>
<evidence type="ECO:0000256" key="2">
    <source>
        <dbReference type="ARBA" id="ARBA00022840"/>
    </source>
</evidence>
<dbReference type="SMART" id="SM00382">
    <property type="entry name" value="AAA"/>
    <property type="match status" value="2"/>
</dbReference>
<keyword evidence="5" id="KW-1133">Transmembrane helix</keyword>
<reference evidence="8" key="1">
    <citation type="submission" date="2016-10" db="EMBL/GenBank/DDBJ databases">
        <authorList>
            <person name="Varghese N."/>
            <person name="Submissions S."/>
        </authorList>
    </citation>
    <scope>NUCLEOTIDE SEQUENCE [LARGE SCALE GENOMIC DNA]</scope>
    <source>
        <strain evidence="8">CPCC 202695</strain>
    </source>
</reference>
<organism evidence="7 8">
    <name type="scientific">Agromyces flavus</name>
    <dbReference type="NCBI Taxonomy" id="589382"/>
    <lineage>
        <taxon>Bacteria</taxon>
        <taxon>Bacillati</taxon>
        <taxon>Actinomycetota</taxon>
        <taxon>Actinomycetes</taxon>
        <taxon>Micrococcales</taxon>
        <taxon>Microbacteriaceae</taxon>
        <taxon>Agromyces</taxon>
    </lineage>
</organism>
<keyword evidence="2 3" id="KW-0067">ATP-binding</keyword>
<feature type="domain" description="FtsK" evidence="6">
    <location>
        <begin position="372"/>
        <end position="556"/>
    </location>
</feature>
<dbReference type="Pfam" id="PF01580">
    <property type="entry name" value="FtsK_SpoIIIE"/>
    <property type="match status" value="1"/>
</dbReference>
<name>A0A1H1TV69_9MICO</name>
<evidence type="ECO:0000256" key="3">
    <source>
        <dbReference type="PROSITE-ProRule" id="PRU00289"/>
    </source>
</evidence>
<dbReference type="InterPro" id="IPR002543">
    <property type="entry name" value="FtsK_dom"/>
</dbReference>
<dbReference type="PANTHER" id="PTHR22683:SF1">
    <property type="entry name" value="TYPE VII SECRETION SYSTEM PROTEIN ESSC"/>
    <property type="match status" value="1"/>
</dbReference>
<dbReference type="SUPFAM" id="SSF52540">
    <property type="entry name" value="P-loop containing nucleoside triphosphate hydrolases"/>
    <property type="match status" value="1"/>
</dbReference>
<dbReference type="AlphaFoldDB" id="A0A1H1TV69"/>
<dbReference type="InterPro" id="IPR050206">
    <property type="entry name" value="FtsK/SpoIIIE/SftA"/>
</dbReference>
<dbReference type="PROSITE" id="PS50901">
    <property type="entry name" value="FTSK"/>
    <property type="match status" value="1"/>
</dbReference>
<dbReference type="EMBL" id="LT629755">
    <property type="protein sequence ID" value="SDS64117.1"/>
    <property type="molecule type" value="Genomic_DNA"/>
</dbReference>
<dbReference type="PANTHER" id="PTHR22683">
    <property type="entry name" value="SPORULATION PROTEIN RELATED"/>
    <property type="match status" value="1"/>
</dbReference>
<dbReference type="GO" id="GO:0003677">
    <property type="term" value="F:DNA binding"/>
    <property type="evidence" value="ECO:0007669"/>
    <property type="project" value="InterPro"/>
</dbReference>
<keyword evidence="1 3" id="KW-0547">Nucleotide-binding</keyword>
<feature type="transmembrane region" description="Helical" evidence="5">
    <location>
        <begin position="46"/>
        <end position="79"/>
    </location>
</feature>
<evidence type="ECO:0000256" key="4">
    <source>
        <dbReference type="SAM" id="MobiDB-lite"/>
    </source>
</evidence>
<evidence type="ECO:0000313" key="8">
    <source>
        <dbReference type="Proteomes" id="UP000199482"/>
    </source>
</evidence>
<accession>A0A1H1TV69</accession>
<dbReference type="Proteomes" id="UP000199482">
    <property type="component" value="Chromosome I"/>
</dbReference>
<gene>
    <name evidence="7" type="ORF">SAMN04489721_1654</name>
</gene>
<feature type="binding site" evidence="3">
    <location>
        <begin position="389"/>
        <end position="396"/>
    </location>
    <ligand>
        <name>ATP</name>
        <dbReference type="ChEBI" id="CHEBI:30616"/>
    </ligand>
</feature>
<protein>
    <submittedName>
        <fullName evidence="7">DNA segregation ATPase FtsK/SpoIIIE, S-DNA-T family</fullName>
    </submittedName>
</protein>
<dbReference type="InterPro" id="IPR003593">
    <property type="entry name" value="AAA+_ATPase"/>
</dbReference>
<dbReference type="GO" id="GO:0005524">
    <property type="term" value="F:ATP binding"/>
    <property type="evidence" value="ECO:0007669"/>
    <property type="project" value="UniProtKB-UniRule"/>
</dbReference>
<evidence type="ECO:0000256" key="1">
    <source>
        <dbReference type="ARBA" id="ARBA00022741"/>
    </source>
</evidence>
<evidence type="ECO:0000313" key="7">
    <source>
        <dbReference type="EMBL" id="SDS64117.1"/>
    </source>
</evidence>
<dbReference type="InterPro" id="IPR027417">
    <property type="entry name" value="P-loop_NTPase"/>
</dbReference>